<feature type="coiled-coil region" evidence="4">
    <location>
        <begin position="1103"/>
        <end position="1258"/>
    </location>
</feature>
<reference evidence="6" key="1">
    <citation type="submission" date="2020-05" db="EMBL/GenBank/DDBJ databases">
        <title>Phylogenomic resolution of chytrid fungi.</title>
        <authorList>
            <person name="Stajich J.E."/>
            <person name="Amses K."/>
            <person name="Simmons R."/>
            <person name="Seto K."/>
            <person name="Myers J."/>
            <person name="Bonds A."/>
            <person name="Quandt C.A."/>
            <person name="Barry K."/>
            <person name="Liu P."/>
            <person name="Grigoriev I."/>
            <person name="Longcore J.E."/>
            <person name="James T.Y."/>
        </authorList>
    </citation>
    <scope>NUCLEOTIDE SEQUENCE</scope>
    <source>
        <strain evidence="6">JEL0379</strain>
    </source>
</reference>
<keyword evidence="2 3" id="KW-0040">ANK repeat</keyword>
<evidence type="ECO:0000256" key="5">
    <source>
        <dbReference type="SAM" id="MobiDB-lite"/>
    </source>
</evidence>
<name>A0AAD5TNS8_9FUNG</name>
<dbReference type="Proteomes" id="UP001212152">
    <property type="component" value="Unassembled WGS sequence"/>
</dbReference>
<dbReference type="InterPro" id="IPR051165">
    <property type="entry name" value="Multifunctional_ANK_Repeat"/>
</dbReference>
<feature type="coiled-coil region" evidence="4">
    <location>
        <begin position="1457"/>
        <end position="1701"/>
    </location>
</feature>
<dbReference type="SUPFAM" id="SSF48403">
    <property type="entry name" value="Ankyrin repeat"/>
    <property type="match status" value="1"/>
</dbReference>
<feature type="repeat" description="ANK" evidence="3">
    <location>
        <begin position="266"/>
        <end position="298"/>
    </location>
</feature>
<evidence type="ECO:0000256" key="1">
    <source>
        <dbReference type="ARBA" id="ARBA00022737"/>
    </source>
</evidence>
<feature type="repeat" description="ANK" evidence="3">
    <location>
        <begin position="233"/>
        <end position="265"/>
    </location>
</feature>
<feature type="region of interest" description="Disordered" evidence="5">
    <location>
        <begin position="352"/>
        <end position="383"/>
    </location>
</feature>
<feature type="region of interest" description="Disordered" evidence="5">
    <location>
        <begin position="484"/>
        <end position="519"/>
    </location>
</feature>
<organism evidence="6 7">
    <name type="scientific">Geranomyces variabilis</name>
    <dbReference type="NCBI Taxonomy" id="109894"/>
    <lineage>
        <taxon>Eukaryota</taxon>
        <taxon>Fungi</taxon>
        <taxon>Fungi incertae sedis</taxon>
        <taxon>Chytridiomycota</taxon>
        <taxon>Chytridiomycota incertae sedis</taxon>
        <taxon>Chytridiomycetes</taxon>
        <taxon>Spizellomycetales</taxon>
        <taxon>Powellomycetaceae</taxon>
        <taxon>Geranomyces</taxon>
    </lineage>
</organism>
<feature type="coiled-coil region" evidence="4">
    <location>
        <begin position="983"/>
        <end position="1017"/>
    </location>
</feature>
<dbReference type="PROSITE" id="PS50088">
    <property type="entry name" value="ANK_REPEAT"/>
    <property type="match status" value="5"/>
</dbReference>
<dbReference type="PROSITE" id="PS50297">
    <property type="entry name" value="ANK_REP_REGION"/>
    <property type="match status" value="3"/>
</dbReference>
<dbReference type="InterPro" id="IPR036770">
    <property type="entry name" value="Ankyrin_rpt-contain_sf"/>
</dbReference>
<feature type="coiled-coil region" evidence="4">
    <location>
        <begin position="1364"/>
        <end position="1401"/>
    </location>
</feature>
<dbReference type="Gene3D" id="1.25.40.20">
    <property type="entry name" value="Ankyrin repeat-containing domain"/>
    <property type="match status" value="1"/>
</dbReference>
<feature type="region of interest" description="Disordered" evidence="5">
    <location>
        <begin position="45"/>
        <end position="66"/>
    </location>
</feature>
<feature type="coiled-coil region" evidence="4">
    <location>
        <begin position="1944"/>
        <end position="1971"/>
    </location>
</feature>
<keyword evidence="1" id="KW-0677">Repeat</keyword>
<dbReference type="PANTHER" id="PTHR24123:SF33">
    <property type="entry name" value="PROTEIN HOS4"/>
    <property type="match status" value="1"/>
</dbReference>
<feature type="repeat" description="ANK" evidence="3">
    <location>
        <begin position="167"/>
        <end position="199"/>
    </location>
</feature>
<feature type="coiled-coil region" evidence="4">
    <location>
        <begin position="799"/>
        <end position="950"/>
    </location>
</feature>
<keyword evidence="4" id="KW-0175">Coiled coil</keyword>
<proteinExistence type="predicted"/>
<dbReference type="PANTHER" id="PTHR24123">
    <property type="entry name" value="ANKYRIN REPEAT-CONTAINING"/>
    <property type="match status" value="1"/>
</dbReference>
<feature type="compositionally biased region" description="Acidic residues" evidence="5">
    <location>
        <begin position="484"/>
        <end position="499"/>
    </location>
</feature>
<comment type="caution">
    <text evidence="6">The sequence shown here is derived from an EMBL/GenBank/DDBJ whole genome shotgun (WGS) entry which is preliminary data.</text>
</comment>
<feature type="coiled-coil region" evidence="4">
    <location>
        <begin position="2022"/>
        <end position="2107"/>
    </location>
</feature>
<feature type="coiled-coil region" evidence="4">
    <location>
        <begin position="1804"/>
        <end position="1859"/>
    </location>
</feature>
<dbReference type="EMBL" id="JADGJQ010000017">
    <property type="protein sequence ID" value="KAJ3180207.1"/>
    <property type="molecule type" value="Genomic_DNA"/>
</dbReference>
<feature type="region of interest" description="Disordered" evidence="5">
    <location>
        <begin position="1"/>
        <end position="26"/>
    </location>
</feature>
<evidence type="ECO:0000256" key="4">
    <source>
        <dbReference type="SAM" id="Coils"/>
    </source>
</evidence>
<accession>A0AAD5TNS8</accession>
<protein>
    <submittedName>
        <fullName evidence="6">Uncharacterized protein</fullName>
    </submittedName>
</protein>
<dbReference type="InterPro" id="IPR002110">
    <property type="entry name" value="Ankyrin_rpt"/>
</dbReference>
<gene>
    <name evidence="6" type="ORF">HDU87_002084</name>
</gene>
<dbReference type="SMART" id="SM00248">
    <property type="entry name" value="ANK"/>
    <property type="match status" value="6"/>
</dbReference>
<evidence type="ECO:0000256" key="3">
    <source>
        <dbReference type="PROSITE-ProRule" id="PRU00023"/>
    </source>
</evidence>
<evidence type="ECO:0000313" key="7">
    <source>
        <dbReference type="Proteomes" id="UP001212152"/>
    </source>
</evidence>
<feature type="repeat" description="ANK" evidence="3">
    <location>
        <begin position="200"/>
        <end position="232"/>
    </location>
</feature>
<evidence type="ECO:0000313" key="6">
    <source>
        <dbReference type="EMBL" id="KAJ3180207.1"/>
    </source>
</evidence>
<keyword evidence="7" id="KW-1185">Reference proteome</keyword>
<evidence type="ECO:0000256" key="2">
    <source>
        <dbReference type="ARBA" id="ARBA00023043"/>
    </source>
</evidence>
<feature type="repeat" description="ANK" evidence="3">
    <location>
        <begin position="125"/>
        <end position="149"/>
    </location>
</feature>
<sequence>MRRNSVAGSNSQPQRRGSVSGGERPRSLSVYGGFGLSRRASVASTTGRASVASTTVGSGRTSGELGPALPETFVDYEITTVRSPTPFNVKKLNSLQLAAYNGDVNKVQGLILEKKRDVDKLDTVHKVTALHIAAEKGDVEVTKALITGGRMGNGEIKRASLDVKNQDGRTALILAAMFMKSDIVLLLVANQAQLDIMDTIGCGALHYALLNNDRTSFEALVQAGASLRIRDKTNNTLLHHAARMGHEDLCKFLIDPGADVNAGNSEQRTPLHLAVQSGHGNIVQLLLEHNADIKLSDNAGQTADDLVDPSDHRLMELLLSKKLEQVEFAGPKEAQVTSGEDNAGLSTAAKSTLDNDKNFLEPPPNSEKSPGWLSELPTPGRAASQISADKSILSAAEAASPVRRLGLELVYETSEFSLNRLQRDDSNPVLLKAGQTAQSAPSSMHYKTADQLTNENNASAEVQSAQSEVSESLDLDTELLDALDDDNSSSISDENDDEISIISPASPRPNMSEPKAVQEAPSLMSVEAQHGELPLPLASNAERRAHPAMSVRIDAPDPFSQKKAVKLDPGELTAAANRLLVDLKLIEQKYAGQDEISSVVSVLVNYVRDTNEIALAADEDTHNYKLLWKALRSEMSEPSNTIFDENVSPDRSEVVEFVQKLRNRRGTEATIAGSPTSPMGLGLRKGFTNIKSPKQWAETKHAQLSYEIKALHEWIDDAKQEVLEEGSEEHESPEEAAERATLDKETLELVAKRRALLVEFAGLNGQQPLPTLLADAGAAIHPASGRLLEGDAQALARSLAAEKLVNQRLTEKLNALKTDHEHLLSSNSSLEKRLDELQDKYLKFNEELALKQYEFEMADAAMREAQYRDAELSAEEHAALKEQLLRERAESKTELHRAELELQQATEKLADEVRQREISSNALSKVRAEYEKIQAELEDAQSRLKLQLDIEAELAQKLEQTETATQEAHLVTIERCTHLEGTIDTLSAEIDARKITIDSLTNETAELRSTLQALTLKANEEGTASESLVKYYDTEMRLLAAQIASEKELRIARDEEHVRISQKVAELEASLSQADEEHTTWATAAKDAEAMLNERLRHMADLLSGLEADVAERTEAIDALEHEKTELTRALEAAQAAVVKLAAELDEKNVDHECMLKRLEDNNQLGIQELAEERDALAEMVKALTAQISEQREANLVAFVSLEQERDSLKESIADLREQIHKLELTVRTSEEKRAEQVAALEKERDGHLQALNTLREQEPITIQSALAEEKEARVRQATAFEQEKDSQLAAINLLREENMKYQQQTGLELAEAKSALEREMETRVSQATAFEQEKDSQLAAINLLREENLEYQQQTGLELAEAKSALEKEREARVNQVATVEQQRDALLEATKSLREQELKEIQSALSEEKETRVRQVTDIERERDAQLQAIITLREETLKQKQQTHMGVLAAQAALGEEQKANAQLIASLKEQEAKYLNEMHDATARMAEYQETIKALEAQVLEHSTLREENLEQKQQTHVELLAAQAALGEEQKANAQLIASLKEQEAKYSNEFHDATARMAEYQETINALEAQVLKHSALVEVFERETAENQKITRDLDATKTECLRYEAELREARASISLLETEIKGLEEARTRANVADTKLQTALHEKAMLEGEKSNLEASLASVSERVAQLDSTIRDKESERKALDVQLSQLMTQHNAAQVEIRSYHEATVAAETENERLASQLRDSNLEKDTLELSCKALSESQTQSELQIDTLSRELSFRQQEIHELAQSLETIKHDHATEICELGTELTSVTHIREALAAQLAESQESLEKTQVAIAELQHVSSRDHGELDLLRDALERSQAQIATLTSSENQLVMDKQELQRILACKEEALKQGTEIFEYNYKLLQSADLRVETLLGESRRLHLDLRRLQTVQAQWDTERQILEHELELRTSSAAATELELNKLQRDYKQASQKLQALEAALFGSDDSATAEADASIYEMAFSKNLKISALSKELEDLREKSRGTQQGAPRVMALELENAKLKTTLAKLKTDVQRMEADLRKSYNANLSKIVTKLDEQQKERHVVEAGWMRNQTQLKEGYERQIRALSGELAGLKRTVKPN</sequence>
<dbReference type="Pfam" id="PF12796">
    <property type="entry name" value="Ank_2"/>
    <property type="match status" value="2"/>
</dbReference>
<feature type="compositionally biased region" description="Polar residues" evidence="5">
    <location>
        <begin position="45"/>
        <end position="61"/>
    </location>
</feature>
<feature type="compositionally biased region" description="Polar residues" evidence="5">
    <location>
        <begin position="1"/>
        <end position="17"/>
    </location>
</feature>